<accession>G0UTY6</accession>
<evidence type="ECO:0000313" key="1">
    <source>
        <dbReference type="EMBL" id="CCC92850.1"/>
    </source>
</evidence>
<dbReference type="AlphaFoldDB" id="G0UTY6"/>
<organism evidence="1">
    <name type="scientific">Trypanosoma congolense (strain IL3000)</name>
    <dbReference type="NCBI Taxonomy" id="1068625"/>
    <lineage>
        <taxon>Eukaryota</taxon>
        <taxon>Discoba</taxon>
        <taxon>Euglenozoa</taxon>
        <taxon>Kinetoplastea</taxon>
        <taxon>Metakinetoplastina</taxon>
        <taxon>Trypanosomatida</taxon>
        <taxon>Trypanosomatidae</taxon>
        <taxon>Trypanosoma</taxon>
        <taxon>Nannomonas</taxon>
    </lineage>
</organism>
<name>G0UTY6_TRYCI</name>
<protein>
    <submittedName>
        <fullName evidence="1">Uncharacterized protein</fullName>
    </submittedName>
</protein>
<proteinExistence type="predicted"/>
<sequence>MWSLSRFNEKPVSKMMGSVVVCLRAGELVDFARKWVQRDASMHGMEGFRCLRSRLEGFAAGSRGQHSDVSNFSSKRGNFNGWRCTVHLVKLKEVSFDLSEGFSAPFVFFIV</sequence>
<gene>
    <name evidence="1" type="ORF">TCIL3000_9_2470</name>
</gene>
<dbReference type="EMBL" id="HE575322">
    <property type="protein sequence ID" value="CCC92850.1"/>
    <property type="molecule type" value="Genomic_DNA"/>
</dbReference>
<reference evidence="1" key="1">
    <citation type="journal article" date="2012" name="Proc. Natl. Acad. Sci. U.S.A.">
        <title>Antigenic diversity is generated by distinct evolutionary mechanisms in African trypanosome species.</title>
        <authorList>
            <person name="Jackson A.P."/>
            <person name="Berry A."/>
            <person name="Aslett M."/>
            <person name="Allison H.C."/>
            <person name="Burton P."/>
            <person name="Vavrova-Anderson J."/>
            <person name="Brown R."/>
            <person name="Browne H."/>
            <person name="Corton N."/>
            <person name="Hauser H."/>
            <person name="Gamble J."/>
            <person name="Gilderthorp R."/>
            <person name="Marcello L."/>
            <person name="McQuillan J."/>
            <person name="Otto T.D."/>
            <person name="Quail M.A."/>
            <person name="Sanders M.J."/>
            <person name="van Tonder A."/>
            <person name="Ginger M.L."/>
            <person name="Field M.C."/>
            <person name="Barry J.D."/>
            <person name="Hertz-Fowler C."/>
            <person name="Berriman M."/>
        </authorList>
    </citation>
    <scope>NUCLEOTIDE SEQUENCE</scope>
    <source>
        <strain evidence="1">IL3000</strain>
    </source>
</reference>